<evidence type="ECO:0000313" key="2">
    <source>
        <dbReference type="Proteomes" id="UP000265926"/>
    </source>
</evidence>
<evidence type="ECO:0000313" key="1">
    <source>
        <dbReference type="EMBL" id="RIJ47709.1"/>
    </source>
</evidence>
<organism evidence="1 2">
    <name type="scientific">Maribellus luteus</name>
    <dbReference type="NCBI Taxonomy" id="2305463"/>
    <lineage>
        <taxon>Bacteria</taxon>
        <taxon>Pseudomonadati</taxon>
        <taxon>Bacteroidota</taxon>
        <taxon>Bacteroidia</taxon>
        <taxon>Marinilabiliales</taxon>
        <taxon>Prolixibacteraceae</taxon>
        <taxon>Maribellus</taxon>
    </lineage>
</organism>
<dbReference type="InterPro" id="IPR046228">
    <property type="entry name" value="DUF6261"/>
</dbReference>
<sequence length="247" mass="28193">MNLVNPITLVYLRNSEYFELITDLKTGMAGILPSTPVSDDLITRFNAVYDELDTATRIDRGTVLTEKVQAADESRGTTWKAMDLMVEAHLNSPVPEEVESAKIIRRVFDVYGDFRKRSYDSESSEARNLIQDLEKNKNSEHVTRIRLDAWLPLYKTQQDEFKALQNERDTEASYKASGDVRAVRLKMDPLYREVVNLVNSYISIGLATPEMENFVVVMNQRIKRYNDSLAIRQGKNTGGDDSDTPEE</sequence>
<dbReference type="AlphaFoldDB" id="A0A399SYF3"/>
<dbReference type="OrthoDB" id="1116771at2"/>
<gene>
    <name evidence="1" type="ORF">D1614_14110</name>
</gene>
<keyword evidence="2" id="KW-1185">Reference proteome</keyword>
<dbReference type="EMBL" id="QWGR01000007">
    <property type="protein sequence ID" value="RIJ47709.1"/>
    <property type="molecule type" value="Genomic_DNA"/>
</dbReference>
<proteinExistence type="predicted"/>
<protein>
    <submittedName>
        <fullName evidence="1">Uncharacterized protein</fullName>
    </submittedName>
</protein>
<name>A0A399SYF3_9BACT</name>
<comment type="caution">
    <text evidence="1">The sequence shown here is derived from an EMBL/GenBank/DDBJ whole genome shotgun (WGS) entry which is preliminary data.</text>
</comment>
<dbReference type="RefSeq" id="WP_119438597.1">
    <property type="nucleotide sequence ID" value="NZ_QWGR01000007.1"/>
</dbReference>
<reference evidence="1 2" key="1">
    <citation type="submission" date="2018-08" db="EMBL/GenBank/DDBJ databases">
        <title>Pallidiluteibacterium maritimus gen. nov., sp. nov., isolated from coastal sediment.</title>
        <authorList>
            <person name="Zhou L.Y."/>
        </authorList>
    </citation>
    <scope>NUCLEOTIDE SEQUENCE [LARGE SCALE GENOMIC DNA]</scope>
    <source>
        <strain evidence="1 2">XSD2</strain>
    </source>
</reference>
<accession>A0A399SYF3</accession>
<dbReference type="Pfam" id="PF19775">
    <property type="entry name" value="DUF6261"/>
    <property type="match status" value="1"/>
</dbReference>
<dbReference type="Proteomes" id="UP000265926">
    <property type="component" value="Unassembled WGS sequence"/>
</dbReference>